<gene>
    <name evidence="2" type="ORF">AWB69_03142</name>
</gene>
<dbReference type="Gene3D" id="3.10.129.10">
    <property type="entry name" value="Hotdog Thioesterase"/>
    <property type="match status" value="2"/>
</dbReference>
<name>A0A158GQJ8_9BURK</name>
<dbReference type="Proteomes" id="UP000054683">
    <property type="component" value="Unassembled WGS sequence"/>
</dbReference>
<evidence type="ECO:0000313" key="2">
    <source>
        <dbReference type="EMBL" id="SAL34358.1"/>
    </source>
</evidence>
<protein>
    <submittedName>
        <fullName evidence="2">Acyl-CoA dehydrogenase</fullName>
    </submittedName>
</protein>
<dbReference type="InterPro" id="IPR039569">
    <property type="entry name" value="FAS1-like_DH_region"/>
</dbReference>
<dbReference type="Pfam" id="PF13452">
    <property type="entry name" value="FAS1_DH_region"/>
    <property type="match status" value="1"/>
</dbReference>
<dbReference type="AlphaFoldDB" id="A0A158GQJ8"/>
<evidence type="ECO:0000259" key="1">
    <source>
        <dbReference type="Pfam" id="PF13452"/>
    </source>
</evidence>
<dbReference type="InterPro" id="IPR052741">
    <property type="entry name" value="Mitochondrial_HTD2"/>
</dbReference>
<dbReference type="OrthoDB" id="7183822at2"/>
<dbReference type="RefSeq" id="WP_062086063.1">
    <property type="nucleotide sequence ID" value="NZ_FCOK02000018.1"/>
</dbReference>
<dbReference type="PANTHER" id="PTHR28152">
    <property type="entry name" value="HYDROXYACYL-THIOESTER DEHYDRATASE TYPE 2, MITOCHONDRIAL"/>
    <property type="match status" value="1"/>
</dbReference>
<dbReference type="PANTHER" id="PTHR28152:SF1">
    <property type="entry name" value="HYDROXYACYL-THIOESTER DEHYDRATASE TYPE 2, MITOCHONDRIAL"/>
    <property type="match status" value="1"/>
</dbReference>
<dbReference type="InterPro" id="IPR029069">
    <property type="entry name" value="HotDog_dom_sf"/>
</dbReference>
<dbReference type="SUPFAM" id="SSF54637">
    <property type="entry name" value="Thioesterase/thiol ester dehydrase-isomerase"/>
    <property type="match status" value="2"/>
</dbReference>
<evidence type="ECO:0000313" key="3">
    <source>
        <dbReference type="Proteomes" id="UP000054683"/>
    </source>
</evidence>
<proteinExistence type="predicted"/>
<sequence length="286" mass="31844">MNSLDLEHLRSWIGRRETRTEPITSAPATLLAATLERSDIRTGPGDALPPLYQWLYFLPVCPQSQIGSDGHPARGDLLPPVPLPRRMWAASTIAFKHPLAIGDIVTRWTEVVGVGLKHGRSGPLVFVTLRTVHSDSQGRDAIEETQELVYRGHPSQADPSPAPAIAPRDEHWSRALVADPVLLFRYSALTFNAHRIHYDVEYARESERYPALVVHGPLTVTLLLDHLQRNLPDKRVVHLAFRAVRPLFQGRPFDLCGQLAADGKTVQLWTRDDHGALCTDAVAQVE</sequence>
<feature type="domain" description="FAS1-like dehydratase" evidence="1">
    <location>
        <begin position="73"/>
        <end position="141"/>
    </location>
</feature>
<dbReference type="EMBL" id="FCOK02000018">
    <property type="protein sequence ID" value="SAL34358.1"/>
    <property type="molecule type" value="Genomic_DNA"/>
</dbReference>
<reference evidence="2 3" key="1">
    <citation type="submission" date="2016-01" db="EMBL/GenBank/DDBJ databases">
        <authorList>
            <person name="Oliw E.H."/>
        </authorList>
    </citation>
    <scope>NUCLEOTIDE SEQUENCE [LARGE SCALE GENOMIC DNA]</scope>
    <source>
        <strain evidence="2">LMG 27134</strain>
    </source>
</reference>
<dbReference type="GO" id="GO:0019171">
    <property type="term" value="F:(3R)-hydroxyacyl-[acyl-carrier-protein] dehydratase activity"/>
    <property type="evidence" value="ECO:0007669"/>
    <property type="project" value="TreeGrafter"/>
</dbReference>
<organism evidence="2 3">
    <name type="scientific">Caballeronia udeis</name>
    <dbReference type="NCBI Taxonomy" id="1232866"/>
    <lineage>
        <taxon>Bacteria</taxon>
        <taxon>Pseudomonadati</taxon>
        <taxon>Pseudomonadota</taxon>
        <taxon>Betaproteobacteria</taxon>
        <taxon>Burkholderiales</taxon>
        <taxon>Burkholderiaceae</taxon>
        <taxon>Caballeronia</taxon>
    </lineage>
</organism>
<accession>A0A158GQJ8</accession>